<name>A0A058ZAJ1_FONAL</name>
<organism evidence="2">
    <name type="scientific">Fonticula alba</name>
    <name type="common">Slime mold</name>
    <dbReference type="NCBI Taxonomy" id="691883"/>
    <lineage>
        <taxon>Eukaryota</taxon>
        <taxon>Rotosphaerida</taxon>
        <taxon>Fonticulaceae</taxon>
        <taxon>Fonticula</taxon>
    </lineage>
</organism>
<evidence type="ECO:0000313" key="2">
    <source>
        <dbReference type="EMBL" id="KCV71434.1"/>
    </source>
</evidence>
<feature type="region of interest" description="Disordered" evidence="1">
    <location>
        <begin position="1"/>
        <end position="33"/>
    </location>
</feature>
<reference evidence="2" key="1">
    <citation type="submission" date="2013-04" db="EMBL/GenBank/DDBJ databases">
        <title>The Genome Sequence of Fonticula alba ATCC 38817.</title>
        <authorList>
            <consortium name="The Broad Institute Genomics Platform"/>
            <person name="Russ C."/>
            <person name="Cuomo C."/>
            <person name="Burger G."/>
            <person name="Gray M.W."/>
            <person name="Holland P.W.H."/>
            <person name="King N."/>
            <person name="Lang F.B.F."/>
            <person name="Roger A.J."/>
            <person name="Ruiz-Trillo I."/>
            <person name="Brown M."/>
            <person name="Walker B."/>
            <person name="Young S."/>
            <person name="Zeng Q."/>
            <person name="Gargeya S."/>
            <person name="Fitzgerald M."/>
            <person name="Haas B."/>
            <person name="Abouelleil A."/>
            <person name="Allen A.W."/>
            <person name="Alvarado L."/>
            <person name="Arachchi H.M."/>
            <person name="Berlin A.M."/>
            <person name="Chapman S.B."/>
            <person name="Gainer-Dewar J."/>
            <person name="Goldberg J."/>
            <person name="Griggs A."/>
            <person name="Gujja S."/>
            <person name="Hansen M."/>
            <person name="Howarth C."/>
            <person name="Imamovic A."/>
            <person name="Ireland A."/>
            <person name="Larimer J."/>
            <person name="McCowan C."/>
            <person name="Murphy C."/>
            <person name="Pearson M."/>
            <person name="Poon T.W."/>
            <person name="Priest M."/>
            <person name="Roberts A."/>
            <person name="Saif S."/>
            <person name="Shea T."/>
            <person name="Sisk P."/>
            <person name="Sykes S."/>
            <person name="Wortman J."/>
            <person name="Nusbaum C."/>
            <person name="Birren B."/>
        </authorList>
    </citation>
    <scope>NUCLEOTIDE SEQUENCE [LARGE SCALE GENOMIC DNA]</scope>
    <source>
        <strain evidence="2">ATCC 38817</strain>
    </source>
</reference>
<dbReference type="GeneID" id="20527107"/>
<dbReference type="AlphaFoldDB" id="A0A058ZAJ1"/>
<evidence type="ECO:0000256" key="1">
    <source>
        <dbReference type="SAM" id="MobiDB-lite"/>
    </source>
</evidence>
<dbReference type="Proteomes" id="UP000030693">
    <property type="component" value="Unassembled WGS sequence"/>
</dbReference>
<feature type="compositionally biased region" description="Polar residues" evidence="1">
    <location>
        <begin position="1"/>
        <end position="13"/>
    </location>
</feature>
<dbReference type="RefSeq" id="XP_009494558.1">
    <property type="nucleotide sequence ID" value="XM_009496283.1"/>
</dbReference>
<gene>
    <name evidence="2" type="ORF">H696_02382</name>
</gene>
<dbReference type="EMBL" id="KB932203">
    <property type="protein sequence ID" value="KCV71434.1"/>
    <property type="molecule type" value="Genomic_DNA"/>
</dbReference>
<keyword evidence="3" id="KW-1185">Reference proteome</keyword>
<evidence type="ECO:0000313" key="3">
    <source>
        <dbReference type="Proteomes" id="UP000030693"/>
    </source>
</evidence>
<proteinExistence type="predicted"/>
<sequence length="248" mass="25808">MGCNQSTQKGTTPSAHAGGGEGGRARSGTTVGLPASQTTAMGVASINRPPVSNMDGIAASYTDRRTGDADFLRNLVAQTSNKFMEAVQTQEDMPLAPQPPAPPAQTLISFDPLPPNALVAHGPVRYQHSHGLAYSHHGHAHGQPALLEIAVSLDLAARFNSALATSVAPSKDADFLSIAPATSQQAAPLDPSRSDLMATEMDFIALDDAIGRILQAANSSPNAHHTSAPALWHVETGSPLVVQMPDLF</sequence>
<protein>
    <submittedName>
        <fullName evidence="2">Uncharacterized protein</fullName>
    </submittedName>
</protein>
<accession>A0A058ZAJ1</accession>